<keyword evidence="2" id="KW-1185">Reference proteome</keyword>
<evidence type="ECO:0000313" key="1">
    <source>
        <dbReference type="EMBL" id="MBE9220151.1"/>
    </source>
</evidence>
<proteinExistence type="predicted"/>
<reference evidence="1" key="1">
    <citation type="submission" date="2020-10" db="EMBL/GenBank/DDBJ databases">
        <authorList>
            <person name="Castelo-Branco R."/>
            <person name="Eusebio N."/>
            <person name="Adriana R."/>
            <person name="Vieira A."/>
            <person name="Brugerolle De Fraissinette N."/>
            <person name="Rezende De Castro R."/>
            <person name="Schneider M.P."/>
            <person name="Vasconcelos V."/>
            <person name="Leao P.N."/>
        </authorList>
    </citation>
    <scope>NUCLEOTIDE SEQUENCE</scope>
    <source>
        <strain evidence="1">LEGE 04289</strain>
    </source>
</reference>
<gene>
    <name evidence="1" type="ORF">IQ222_15435</name>
</gene>
<dbReference type="Proteomes" id="UP000597867">
    <property type="component" value="Unassembled WGS sequence"/>
</dbReference>
<dbReference type="EMBL" id="JADEWF010000057">
    <property type="protein sequence ID" value="MBE9220151.1"/>
    <property type="molecule type" value="Genomic_DNA"/>
</dbReference>
<name>A0ACC5Q3J7_DOLFA</name>
<comment type="caution">
    <text evidence="1">The sequence shown here is derived from an EMBL/GenBank/DDBJ whole genome shotgun (WGS) entry which is preliminary data.</text>
</comment>
<sequence length="287" mass="30603">MMPKIKQLTALRNSAIIGLSSIVLSAVSLPAQAINLVQNGDLVPNQTIQNTYSNTQHRVSISTGTNSSDIPNWTFTAPGNTTDSWLNAYAVITPTGNAASKAGEAYALNLANGQTVNSPTGGSGWFVQMDGDTEHGARLTQTLTGLTAGKNYQVSFYQAAATVIGGPAFNQPTYNRIAVFFGSDFNTYQWADQINMAVSQNVTQWQKQTMTFTASAPTQYLAFLNVGGPVGQPPMALLSSVSLEEVTPPTPVPFETDALPIVGSMIAFGFGLRAKQKLAQKKLVKFE</sequence>
<protein>
    <submittedName>
        <fullName evidence="1">Uncharacterized protein</fullName>
    </submittedName>
</protein>
<evidence type="ECO:0000313" key="2">
    <source>
        <dbReference type="Proteomes" id="UP000597867"/>
    </source>
</evidence>
<organism evidence="1 2">
    <name type="scientific">Dolichospermum flos-aquae LEGE 04289</name>
    <dbReference type="NCBI Taxonomy" id="1828708"/>
    <lineage>
        <taxon>Bacteria</taxon>
        <taxon>Bacillati</taxon>
        <taxon>Cyanobacteriota</taxon>
        <taxon>Cyanophyceae</taxon>
        <taxon>Nostocales</taxon>
        <taxon>Aphanizomenonaceae</taxon>
        <taxon>Dolichospermum</taxon>
    </lineage>
</organism>
<accession>A0ACC5Q3J7</accession>